<feature type="non-terminal residue" evidence="2">
    <location>
        <position position="146"/>
    </location>
</feature>
<proteinExistence type="predicted"/>
<feature type="domain" description="DAGKc" evidence="1">
    <location>
        <begin position="10"/>
        <end position="139"/>
    </location>
</feature>
<dbReference type="GO" id="GO:0016301">
    <property type="term" value="F:kinase activity"/>
    <property type="evidence" value="ECO:0007669"/>
    <property type="project" value="InterPro"/>
</dbReference>
<name>A0A383ANC4_9ZZZZ</name>
<reference evidence="2" key="1">
    <citation type="submission" date="2018-05" db="EMBL/GenBank/DDBJ databases">
        <authorList>
            <person name="Lanie J.A."/>
            <person name="Ng W.-L."/>
            <person name="Kazmierczak K.M."/>
            <person name="Andrzejewski T.M."/>
            <person name="Davidsen T.M."/>
            <person name="Wayne K.J."/>
            <person name="Tettelin H."/>
            <person name="Glass J.I."/>
            <person name="Rusch D."/>
            <person name="Podicherti R."/>
            <person name="Tsui H.-C.T."/>
            <person name="Winkler M.E."/>
        </authorList>
    </citation>
    <scope>NUCLEOTIDE SEQUENCE</scope>
</reference>
<dbReference type="InterPro" id="IPR017438">
    <property type="entry name" value="ATP-NAD_kinase_N"/>
</dbReference>
<dbReference type="SMART" id="SM00046">
    <property type="entry name" value="DAGKc"/>
    <property type="match status" value="1"/>
</dbReference>
<dbReference type="GO" id="GO:0005886">
    <property type="term" value="C:plasma membrane"/>
    <property type="evidence" value="ECO:0007669"/>
    <property type="project" value="TreeGrafter"/>
</dbReference>
<accession>A0A383ANC4</accession>
<dbReference type="Pfam" id="PF00781">
    <property type="entry name" value="DAGK_cat"/>
    <property type="match status" value="1"/>
</dbReference>
<dbReference type="EMBL" id="UINC01193614">
    <property type="protein sequence ID" value="SVE09317.1"/>
    <property type="molecule type" value="Genomic_DNA"/>
</dbReference>
<dbReference type="InterPro" id="IPR050187">
    <property type="entry name" value="Lipid_Phosphate_FormReg"/>
</dbReference>
<evidence type="ECO:0000259" key="1">
    <source>
        <dbReference type="PROSITE" id="PS50146"/>
    </source>
</evidence>
<gene>
    <name evidence="2" type="ORF">METZ01_LOCUS462171</name>
</gene>
<dbReference type="InterPro" id="IPR001206">
    <property type="entry name" value="Diacylglycerol_kinase_cat_dom"/>
</dbReference>
<dbReference type="InterPro" id="IPR016064">
    <property type="entry name" value="NAD/diacylglycerol_kinase_sf"/>
</dbReference>
<sequence length="146" mass="14976">MSMPVMTNSAAQGPWTIIANAYAGRGRARQAVERCSVALGKAGIETNVLWSHAVGQSTEAAKQALADDTTTIVIAGGDGTINEVLQAPIPAEVPIGFLPSGSGNDLCRAVGIPTGPEAIDILLAGHSRRIDLVGCGERRFVTVAAV</sequence>
<dbReference type="Gene3D" id="3.40.50.10330">
    <property type="entry name" value="Probable inorganic polyphosphate/atp-NAD kinase, domain 1"/>
    <property type="match status" value="1"/>
</dbReference>
<protein>
    <recommendedName>
        <fullName evidence="1">DAGKc domain-containing protein</fullName>
    </recommendedName>
</protein>
<evidence type="ECO:0000313" key="2">
    <source>
        <dbReference type="EMBL" id="SVE09317.1"/>
    </source>
</evidence>
<dbReference type="SUPFAM" id="SSF111331">
    <property type="entry name" value="NAD kinase/diacylglycerol kinase-like"/>
    <property type="match status" value="1"/>
</dbReference>
<dbReference type="AlphaFoldDB" id="A0A383ANC4"/>
<dbReference type="PROSITE" id="PS50146">
    <property type="entry name" value="DAGK"/>
    <property type="match status" value="1"/>
</dbReference>
<dbReference type="PANTHER" id="PTHR12358">
    <property type="entry name" value="SPHINGOSINE KINASE"/>
    <property type="match status" value="1"/>
</dbReference>
<organism evidence="2">
    <name type="scientific">marine metagenome</name>
    <dbReference type="NCBI Taxonomy" id="408172"/>
    <lineage>
        <taxon>unclassified sequences</taxon>
        <taxon>metagenomes</taxon>
        <taxon>ecological metagenomes</taxon>
    </lineage>
</organism>
<dbReference type="PANTHER" id="PTHR12358:SF106">
    <property type="entry name" value="LIPID KINASE YEGS"/>
    <property type="match status" value="1"/>
</dbReference>